<comment type="cofactor">
    <cofactor evidence="1">
        <name>[4Fe-4S] cluster</name>
        <dbReference type="ChEBI" id="CHEBI:49883"/>
    </cofactor>
</comment>
<evidence type="ECO:0000259" key="6">
    <source>
        <dbReference type="PROSITE" id="PS51918"/>
    </source>
</evidence>
<dbReference type="Pfam" id="PF04055">
    <property type="entry name" value="Radical_SAM"/>
    <property type="match status" value="1"/>
</dbReference>
<keyword evidence="5" id="KW-0411">Iron-sulfur</keyword>
<evidence type="ECO:0000256" key="5">
    <source>
        <dbReference type="ARBA" id="ARBA00023014"/>
    </source>
</evidence>
<dbReference type="SUPFAM" id="SSF102114">
    <property type="entry name" value="Radical SAM enzymes"/>
    <property type="match status" value="1"/>
</dbReference>
<proteinExistence type="predicted"/>
<dbReference type="InterPro" id="IPR023885">
    <property type="entry name" value="4Fe4S-binding_SPASM_dom"/>
</dbReference>
<dbReference type="InterPro" id="IPR013785">
    <property type="entry name" value="Aldolase_TIM"/>
</dbReference>
<dbReference type="RefSeq" id="WP_103223738.1">
    <property type="nucleotide sequence ID" value="NZ_PPCN01000008.1"/>
</dbReference>
<dbReference type="SFLD" id="SFLDG01386">
    <property type="entry name" value="main_SPASM_domain-containing"/>
    <property type="match status" value="1"/>
</dbReference>
<gene>
    <name evidence="7" type="ORF">CLV41_108100</name>
</gene>
<feature type="domain" description="Radical SAM core" evidence="6">
    <location>
        <begin position="100"/>
        <end position="310"/>
    </location>
</feature>
<dbReference type="NCBIfam" id="TIGR04085">
    <property type="entry name" value="rSAM_more_4Fe4S"/>
    <property type="match status" value="1"/>
</dbReference>
<accession>A0A2S3UPQ6</accession>
<evidence type="ECO:0000256" key="1">
    <source>
        <dbReference type="ARBA" id="ARBA00001966"/>
    </source>
</evidence>
<dbReference type="SFLD" id="SFLDS00029">
    <property type="entry name" value="Radical_SAM"/>
    <property type="match status" value="1"/>
</dbReference>
<dbReference type="PANTHER" id="PTHR11228:SF7">
    <property type="entry name" value="PQQA PEPTIDE CYCLASE"/>
    <property type="match status" value="1"/>
</dbReference>
<keyword evidence="4" id="KW-0408">Iron</keyword>
<dbReference type="OrthoDB" id="9792276at2"/>
<organism evidence="7 8">
    <name type="scientific">Roseibium marinum</name>
    <dbReference type="NCBI Taxonomy" id="281252"/>
    <lineage>
        <taxon>Bacteria</taxon>
        <taxon>Pseudomonadati</taxon>
        <taxon>Pseudomonadota</taxon>
        <taxon>Alphaproteobacteria</taxon>
        <taxon>Hyphomicrobiales</taxon>
        <taxon>Stappiaceae</taxon>
        <taxon>Roseibium</taxon>
    </lineage>
</organism>
<dbReference type="PANTHER" id="PTHR11228">
    <property type="entry name" value="RADICAL SAM DOMAIN PROTEIN"/>
    <property type="match status" value="1"/>
</dbReference>
<keyword evidence="3" id="KW-0479">Metal-binding</keyword>
<evidence type="ECO:0000256" key="3">
    <source>
        <dbReference type="ARBA" id="ARBA00022723"/>
    </source>
</evidence>
<evidence type="ECO:0000313" key="7">
    <source>
        <dbReference type="EMBL" id="POF29676.1"/>
    </source>
</evidence>
<name>A0A2S3UPQ6_9HYPH</name>
<dbReference type="Proteomes" id="UP000236959">
    <property type="component" value="Unassembled WGS sequence"/>
</dbReference>
<dbReference type="GO" id="GO:0046872">
    <property type="term" value="F:metal ion binding"/>
    <property type="evidence" value="ECO:0007669"/>
    <property type="project" value="UniProtKB-KW"/>
</dbReference>
<dbReference type="InterPro" id="IPR050377">
    <property type="entry name" value="Radical_SAM_PqqE_MftC-like"/>
</dbReference>
<dbReference type="InterPro" id="IPR007197">
    <property type="entry name" value="rSAM"/>
</dbReference>
<sequence length="453" mass="49624">MTGHGYVTPPLAWLEHGGDTLALSRVNRRWAVLNPAAAAIIQSCGRPGATAQAIHSRFEARFGPVPGDRFVAWLDDLEATGLLVRNGQVSKTAQEPSPASYSVVHAYIEMLARCNLRCVHCFMGGAPERTEILTVREIKSIIDDLQAAGGRFVTLSGGEPVLHPDFPEIARYVTDQGLSGTVISNGTTLRPALLKLIDTLGFNLAISLDGVSDAVNKKIRGTTARRIIRVIDQALETLGPDRFTLSFTPVKSNLNEIEPLLEFVEARGIRRVNISVYEEVGRASAHASELSLSEEDRVQLMEVLFRRAIDLIGKTEIDLNDTRNILSQFIPDLCDDSVHPLWRSVRITSSGEVFPGSFGAVEHFRLGNIRETPFSDLLKSKRLSELRAMLGRRVERTPECKNCEWRQICRGGSVAAAFCATGEINAPDPHCRGYRAVFPKVAVALANRAPGPV</sequence>
<dbReference type="PROSITE" id="PS51918">
    <property type="entry name" value="RADICAL_SAM"/>
    <property type="match status" value="1"/>
</dbReference>
<dbReference type="InterPro" id="IPR006638">
    <property type="entry name" value="Elp3/MiaA/NifB-like_rSAM"/>
</dbReference>
<keyword evidence="2" id="KW-0949">S-adenosyl-L-methionine</keyword>
<dbReference type="CDD" id="cd01335">
    <property type="entry name" value="Radical_SAM"/>
    <property type="match status" value="1"/>
</dbReference>
<dbReference type="SFLD" id="SFLDG01067">
    <property type="entry name" value="SPASM/twitch_domain_containing"/>
    <property type="match status" value="1"/>
</dbReference>
<dbReference type="GO" id="GO:0003824">
    <property type="term" value="F:catalytic activity"/>
    <property type="evidence" value="ECO:0007669"/>
    <property type="project" value="InterPro"/>
</dbReference>
<dbReference type="Gene3D" id="3.20.20.70">
    <property type="entry name" value="Aldolase class I"/>
    <property type="match status" value="1"/>
</dbReference>
<evidence type="ECO:0000256" key="4">
    <source>
        <dbReference type="ARBA" id="ARBA00023004"/>
    </source>
</evidence>
<evidence type="ECO:0000256" key="2">
    <source>
        <dbReference type="ARBA" id="ARBA00022691"/>
    </source>
</evidence>
<dbReference type="Pfam" id="PF13186">
    <property type="entry name" value="SPASM"/>
    <property type="match status" value="1"/>
</dbReference>
<dbReference type="SMART" id="SM00729">
    <property type="entry name" value="Elp3"/>
    <property type="match status" value="1"/>
</dbReference>
<reference evidence="7 8" key="1">
    <citation type="submission" date="2018-01" db="EMBL/GenBank/DDBJ databases">
        <title>Genomic Encyclopedia of Archaeal and Bacterial Type Strains, Phase II (KMG-II): from individual species to whole genera.</title>
        <authorList>
            <person name="Goeker M."/>
        </authorList>
    </citation>
    <scope>NUCLEOTIDE SEQUENCE [LARGE SCALE GENOMIC DNA]</scope>
    <source>
        <strain evidence="7 8">DSM 17023</strain>
    </source>
</reference>
<comment type="caution">
    <text evidence="7">The sequence shown here is derived from an EMBL/GenBank/DDBJ whole genome shotgun (WGS) entry which is preliminary data.</text>
</comment>
<keyword evidence="8" id="KW-1185">Reference proteome</keyword>
<dbReference type="GO" id="GO:0051536">
    <property type="term" value="F:iron-sulfur cluster binding"/>
    <property type="evidence" value="ECO:0007669"/>
    <property type="project" value="UniProtKB-KW"/>
</dbReference>
<dbReference type="InterPro" id="IPR058240">
    <property type="entry name" value="rSAM_sf"/>
</dbReference>
<dbReference type="EMBL" id="PPCN01000008">
    <property type="protein sequence ID" value="POF29676.1"/>
    <property type="molecule type" value="Genomic_DNA"/>
</dbReference>
<dbReference type="AlphaFoldDB" id="A0A2S3UPQ6"/>
<protein>
    <submittedName>
        <fullName evidence="7">Radical SAM protein with 4Fe4S-binding SPASM domain</fullName>
    </submittedName>
</protein>
<evidence type="ECO:0000313" key="8">
    <source>
        <dbReference type="Proteomes" id="UP000236959"/>
    </source>
</evidence>